<evidence type="ECO:0000313" key="3">
    <source>
        <dbReference type="Proteomes" id="UP000431269"/>
    </source>
</evidence>
<dbReference type="SUPFAM" id="SSF46785">
    <property type="entry name" value="Winged helix' DNA-binding domain"/>
    <property type="match status" value="1"/>
</dbReference>
<dbReference type="PROSITE" id="PS50995">
    <property type="entry name" value="HTH_MARR_2"/>
    <property type="match status" value="1"/>
</dbReference>
<accession>A0A6I6MGF6</accession>
<dbReference type="InterPro" id="IPR036390">
    <property type="entry name" value="WH_DNA-bd_sf"/>
</dbReference>
<dbReference type="SMART" id="SM00347">
    <property type="entry name" value="HTH_MARR"/>
    <property type="match status" value="1"/>
</dbReference>
<feature type="domain" description="HTH marR-type" evidence="1">
    <location>
        <begin position="1"/>
        <end position="135"/>
    </location>
</feature>
<dbReference type="InterPro" id="IPR036388">
    <property type="entry name" value="WH-like_DNA-bd_sf"/>
</dbReference>
<dbReference type="Gene3D" id="1.10.10.10">
    <property type="entry name" value="Winged helix-like DNA-binding domain superfamily/Winged helix DNA-binding domain"/>
    <property type="match status" value="1"/>
</dbReference>
<dbReference type="EMBL" id="CP047045">
    <property type="protein sequence ID" value="QGZ93700.1"/>
    <property type="molecule type" value="Genomic_DNA"/>
</dbReference>
<evidence type="ECO:0000259" key="1">
    <source>
        <dbReference type="PROSITE" id="PS50995"/>
    </source>
</evidence>
<dbReference type="RefSeq" id="WP_187448162.1">
    <property type="nucleotide sequence ID" value="NZ_CP047045.1"/>
</dbReference>
<proteinExistence type="predicted"/>
<name>A0A6I6MGF6_9CAUL</name>
<protein>
    <submittedName>
        <fullName evidence="2">MarR family protein</fullName>
    </submittedName>
</protein>
<dbReference type="KEGG" id="tsv:DSM104635_00512"/>
<dbReference type="Proteomes" id="UP000431269">
    <property type="component" value="Chromosome"/>
</dbReference>
<evidence type="ECO:0000313" key="2">
    <source>
        <dbReference type="EMBL" id="QGZ93700.1"/>
    </source>
</evidence>
<sequence length="135" mass="15017">MAKIDAAEIWGLNYRLLMSAIAAASPGIERLGIETKELFVLAEIDAHPYPAELAEALNMPKATVTLYVKRLEASGFLRREIDAGDLRRHRLKLTPSGRACVRQGMKLLAEAFEPCLGRLSAAQRRDLKSLLERMV</sequence>
<dbReference type="InterPro" id="IPR000835">
    <property type="entry name" value="HTH_MarR-typ"/>
</dbReference>
<keyword evidence="3" id="KW-1185">Reference proteome</keyword>
<gene>
    <name evidence="2" type="ORF">DSM104635_00512</name>
</gene>
<dbReference type="PANTHER" id="PTHR33164">
    <property type="entry name" value="TRANSCRIPTIONAL REGULATOR, MARR FAMILY"/>
    <property type="match status" value="1"/>
</dbReference>
<dbReference type="PANTHER" id="PTHR33164:SF43">
    <property type="entry name" value="HTH-TYPE TRANSCRIPTIONAL REPRESSOR YETL"/>
    <property type="match status" value="1"/>
</dbReference>
<dbReference type="GO" id="GO:0003700">
    <property type="term" value="F:DNA-binding transcription factor activity"/>
    <property type="evidence" value="ECO:0007669"/>
    <property type="project" value="InterPro"/>
</dbReference>
<dbReference type="Pfam" id="PF12802">
    <property type="entry name" value="MarR_2"/>
    <property type="match status" value="1"/>
</dbReference>
<dbReference type="PRINTS" id="PR00598">
    <property type="entry name" value="HTHMARR"/>
</dbReference>
<dbReference type="GO" id="GO:0006950">
    <property type="term" value="P:response to stress"/>
    <property type="evidence" value="ECO:0007669"/>
    <property type="project" value="TreeGrafter"/>
</dbReference>
<dbReference type="InterPro" id="IPR039422">
    <property type="entry name" value="MarR/SlyA-like"/>
</dbReference>
<reference evidence="3" key="1">
    <citation type="submission" date="2019-12" db="EMBL/GenBank/DDBJ databases">
        <title>Complete genome of Terracaulis silvestris 0127_4.</title>
        <authorList>
            <person name="Vieira S."/>
            <person name="Riedel T."/>
            <person name="Sproer C."/>
            <person name="Pascual J."/>
            <person name="Boedeker C."/>
            <person name="Overmann J."/>
        </authorList>
    </citation>
    <scope>NUCLEOTIDE SEQUENCE [LARGE SCALE GENOMIC DNA]</scope>
    <source>
        <strain evidence="3">0127_4</strain>
    </source>
</reference>
<organism evidence="2 3">
    <name type="scientific">Terricaulis silvestris</name>
    <dbReference type="NCBI Taxonomy" id="2686094"/>
    <lineage>
        <taxon>Bacteria</taxon>
        <taxon>Pseudomonadati</taxon>
        <taxon>Pseudomonadota</taxon>
        <taxon>Alphaproteobacteria</taxon>
        <taxon>Caulobacterales</taxon>
        <taxon>Caulobacteraceae</taxon>
        <taxon>Terricaulis</taxon>
    </lineage>
</organism>
<dbReference type="AlphaFoldDB" id="A0A6I6MGF6"/>